<dbReference type="PROSITE" id="PS00041">
    <property type="entry name" value="HTH_ARAC_FAMILY_1"/>
    <property type="match status" value="1"/>
</dbReference>
<dbReference type="SUPFAM" id="SSF46689">
    <property type="entry name" value="Homeodomain-like"/>
    <property type="match status" value="2"/>
</dbReference>
<keyword evidence="1" id="KW-0805">Transcription regulation</keyword>
<protein>
    <recommendedName>
        <fullName evidence="4">HTH araC/xylS-type domain-containing protein</fullName>
    </recommendedName>
</protein>
<dbReference type="EMBL" id="CP021995">
    <property type="protein sequence ID" value="ASD26219.1"/>
    <property type="molecule type" value="Genomic_DNA"/>
</dbReference>
<keyword evidence="2" id="KW-0238">DNA-binding</keyword>
<dbReference type="RefSeq" id="WP_088410248.1">
    <property type="nucleotide sequence ID" value="NZ_CP021995.1"/>
</dbReference>
<evidence type="ECO:0000256" key="2">
    <source>
        <dbReference type="ARBA" id="ARBA00023125"/>
    </source>
</evidence>
<evidence type="ECO:0000259" key="4">
    <source>
        <dbReference type="PROSITE" id="PS01124"/>
    </source>
</evidence>
<reference evidence="5 6" key="1">
    <citation type="submission" date="2017-06" db="EMBL/GenBank/DDBJ databases">
        <title>Biodegradation of gentamicin by bacterial consortia AMQD4 in synthetic medium and raw gentamicin sewage.</title>
        <authorList>
            <person name="Chang H."/>
            <person name="Feng Y."/>
            <person name="Li Z."/>
            <person name="Xue J."/>
            <person name="Cheng D."/>
        </authorList>
    </citation>
    <scope>NUCLEOTIDE SEQUENCE [LARGE SCALE GENOMIC DNA]</scope>
    <source>
        <strain evidence="5 6">BZC3</strain>
    </source>
</reference>
<dbReference type="SMART" id="SM00342">
    <property type="entry name" value="HTH_ARAC"/>
    <property type="match status" value="1"/>
</dbReference>
<dbReference type="Gene3D" id="1.10.10.60">
    <property type="entry name" value="Homeodomain-like"/>
    <property type="match status" value="1"/>
</dbReference>
<feature type="domain" description="HTH araC/xylS-type" evidence="4">
    <location>
        <begin position="175"/>
        <end position="273"/>
    </location>
</feature>
<dbReference type="PANTHER" id="PTHR46796">
    <property type="entry name" value="HTH-TYPE TRANSCRIPTIONAL ACTIVATOR RHAS-RELATED"/>
    <property type="match status" value="1"/>
</dbReference>
<sequence>MSSASPARPSRLTATIETVAPGTHVVPATSKHRLTLYLKPATLAELAVGGERREDAEVLAGDLDFLPVDLTGLRRSRDTLTVLSMELCPSLFSEAASRLARSSRGLRLRPLVGHCDQRLASLAALAPAMIRDEPDKSPAFIDAVGVALAVRLLETATLTASRPERVRPLEGRRLRKVLGYIETHLDQQLTLDDLAAQAGLRRSHFAAAFRLAMDASPRQFILRRRVEAAQALLGRGEMSISEVAYQTGFAHQSHLSRMVRRMTGQTPRELCNDPRAPAGL</sequence>
<evidence type="ECO:0000313" key="6">
    <source>
        <dbReference type="Proteomes" id="UP000197024"/>
    </source>
</evidence>
<organism evidence="5 6">
    <name type="scientific">Brevundimonas diminuta</name>
    <name type="common">Pseudomonas diminuta</name>
    <dbReference type="NCBI Taxonomy" id="293"/>
    <lineage>
        <taxon>Bacteria</taxon>
        <taxon>Pseudomonadati</taxon>
        <taxon>Pseudomonadota</taxon>
        <taxon>Alphaproteobacteria</taxon>
        <taxon>Caulobacterales</taxon>
        <taxon>Caulobacteraceae</taxon>
        <taxon>Brevundimonas</taxon>
    </lineage>
</organism>
<name>A0A1Z3LVP5_BREDI</name>
<dbReference type="InterPro" id="IPR050204">
    <property type="entry name" value="AraC_XylS_family_regulators"/>
</dbReference>
<evidence type="ECO:0000313" key="5">
    <source>
        <dbReference type="EMBL" id="ASD26219.1"/>
    </source>
</evidence>
<dbReference type="PANTHER" id="PTHR46796:SF14">
    <property type="entry name" value="TRANSCRIPTIONAL REGULATORY PROTEIN"/>
    <property type="match status" value="1"/>
</dbReference>
<dbReference type="InterPro" id="IPR018060">
    <property type="entry name" value="HTH_AraC"/>
</dbReference>
<keyword evidence="3" id="KW-0804">Transcription</keyword>
<evidence type="ECO:0000256" key="1">
    <source>
        <dbReference type="ARBA" id="ARBA00023015"/>
    </source>
</evidence>
<gene>
    <name evidence="5" type="ORF">CD943_04535</name>
</gene>
<dbReference type="Pfam" id="PF12833">
    <property type="entry name" value="HTH_18"/>
    <property type="match status" value="1"/>
</dbReference>
<dbReference type="GO" id="GO:0043565">
    <property type="term" value="F:sequence-specific DNA binding"/>
    <property type="evidence" value="ECO:0007669"/>
    <property type="project" value="InterPro"/>
</dbReference>
<dbReference type="InterPro" id="IPR009057">
    <property type="entry name" value="Homeodomain-like_sf"/>
</dbReference>
<dbReference type="Proteomes" id="UP000197024">
    <property type="component" value="Chromosome"/>
</dbReference>
<proteinExistence type="predicted"/>
<dbReference type="InterPro" id="IPR018062">
    <property type="entry name" value="HTH_AraC-typ_CS"/>
</dbReference>
<accession>A0A1Z3LVP5</accession>
<dbReference type="GO" id="GO:0003700">
    <property type="term" value="F:DNA-binding transcription factor activity"/>
    <property type="evidence" value="ECO:0007669"/>
    <property type="project" value="InterPro"/>
</dbReference>
<evidence type="ECO:0000256" key="3">
    <source>
        <dbReference type="ARBA" id="ARBA00023163"/>
    </source>
</evidence>
<dbReference type="PROSITE" id="PS01124">
    <property type="entry name" value="HTH_ARAC_FAMILY_2"/>
    <property type="match status" value="1"/>
</dbReference>
<dbReference type="AlphaFoldDB" id="A0A1Z3LVP5"/>
<reference evidence="5 6" key="2">
    <citation type="submission" date="2017-06" db="EMBL/GenBank/DDBJ databases">
        <authorList>
            <person name="Kim H.J."/>
            <person name="Triplett B.A."/>
        </authorList>
    </citation>
    <scope>NUCLEOTIDE SEQUENCE [LARGE SCALE GENOMIC DNA]</scope>
    <source>
        <strain evidence="5 6">BZC3</strain>
    </source>
</reference>